<proteinExistence type="predicted"/>
<sequence>MVAIRKTNPLELSEIVSKIGHFIPLFTTDQYPRFIPKDLVAATQVSRLWYDALSPLLWSFYSGTLNWSKAGPSDELVVKNSPHIRYFQSFGVQPALAADLQCRQLTHLSMSGYYGSHDEISPETMSNLIAMNRSRLKQLCWYGRYTLTDLDVETLIGPQPLRRLEMLSLSSWKTKNGELAKVLDSVSGTLQHLILSSMHGVCLGDFDNLTLPHVRDVELSFGNDPIPGLDDVLRTVPNVQRVTLYSGHHLDAKRIAQNIRECCLNLQEIVIHSPMEDEDLAEIIAGCPPLTSIMSKIHTGLSDKVTQAILDRHGESLESLELQTDWSSPPVNVLNLARVLHSCHRLISLQFKDLRDVTEDELTSELLAQPWACLGLESLRLVGFKPNRTLFLANGEDVALDGGQGSEAESGETATSATNPLVVGADTMSSDPKISMRTSSGSEGSARRRVWTKVSENLAQGDKDPSMFPGLLFLHLEALSKLERINLNHVEYRRQ</sequence>
<protein>
    <recommendedName>
        <fullName evidence="4">F-box domain-containing protein</fullName>
    </recommendedName>
</protein>
<dbReference type="AlphaFoldDB" id="A0A9P5SD86"/>
<dbReference type="Gene3D" id="3.80.10.10">
    <property type="entry name" value="Ribonuclease Inhibitor"/>
    <property type="match status" value="1"/>
</dbReference>
<dbReference type="Proteomes" id="UP000696485">
    <property type="component" value="Unassembled WGS sequence"/>
</dbReference>
<evidence type="ECO:0000256" key="1">
    <source>
        <dbReference type="SAM" id="MobiDB-lite"/>
    </source>
</evidence>
<evidence type="ECO:0008006" key="4">
    <source>
        <dbReference type="Google" id="ProtNLM"/>
    </source>
</evidence>
<feature type="region of interest" description="Disordered" evidence="1">
    <location>
        <begin position="422"/>
        <end position="449"/>
    </location>
</feature>
<dbReference type="InterPro" id="IPR032675">
    <property type="entry name" value="LRR_dom_sf"/>
</dbReference>
<name>A0A9P5SD86_9FUNG</name>
<evidence type="ECO:0000313" key="2">
    <source>
        <dbReference type="EMBL" id="KAF9323603.1"/>
    </source>
</evidence>
<organism evidence="2 3">
    <name type="scientific">Podila minutissima</name>
    <dbReference type="NCBI Taxonomy" id="64525"/>
    <lineage>
        <taxon>Eukaryota</taxon>
        <taxon>Fungi</taxon>
        <taxon>Fungi incertae sedis</taxon>
        <taxon>Mucoromycota</taxon>
        <taxon>Mortierellomycotina</taxon>
        <taxon>Mortierellomycetes</taxon>
        <taxon>Mortierellales</taxon>
        <taxon>Mortierellaceae</taxon>
        <taxon>Podila</taxon>
    </lineage>
</organism>
<evidence type="ECO:0000313" key="3">
    <source>
        <dbReference type="Proteomes" id="UP000696485"/>
    </source>
</evidence>
<reference evidence="2" key="1">
    <citation type="journal article" date="2020" name="Fungal Divers.">
        <title>Resolving the Mortierellaceae phylogeny through synthesis of multi-gene phylogenetics and phylogenomics.</title>
        <authorList>
            <person name="Vandepol N."/>
            <person name="Liber J."/>
            <person name="Desiro A."/>
            <person name="Na H."/>
            <person name="Kennedy M."/>
            <person name="Barry K."/>
            <person name="Grigoriev I.V."/>
            <person name="Miller A.N."/>
            <person name="O'Donnell K."/>
            <person name="Stajich J.E."/>
            <person name="Bonito G."/>
        </authorList>
    </citation>
    <scope>NUCLEOTIDE SEQUENCE</scope>
    <source>
        <strain evidence="2">NVP1</strain>
    </source>
</reference>
<dbReference type="EMBL" id="JAAAUY010001251">
    <property type="protein sequence ID" value="KAF9323603.1"/>
    <property type="molecule type" value="Genomic_DNA"/>
</dbReference>
<comment type="caution">
    <text evidence="2">The sequence shown here is derived from an EMBL/GenBank/DDBJ whole genome shotgun (WGS) entry which is preliminary data.</text>
</comment>
<gene>
    <name evidence="2" type="ORF">BG006_001307</name>
</gene>
<keyword evidence="3" id="KW-1185">Reference proteome</keyword>
<feature type="compositionally biased region" description="Polar residues" evidence="1">
    <location>
        <begin position="427"/>
        <end position="443"/>
    </location>
</feature>
<dbReference type="SUPFAM" id="SSF52047">
    <property type="entry name" value="RNI-like"/>
    <property type="match status" value="1"/>
</dbReference>
<accession>A0A9P5SD86</accession>